<keyword evidence="1" id="KW-0732">Signal</keyword>
<evidence type="ECO:0000313" key="3">
    <source>
        <dbReference type="Proteomes" id="UP000264492"/>
    </source>
</evidence>
<keyword evidence="3" id="KW-1185">Reference proteome</keyword>
<evidence type="ECO:0000313" key="2">
    <source>
        <dbReference type="EMBL" id="RDZ28286.1"/>
    </source>
</evidence>
<evidence type="ECO:0000256" key="1">
    <source>
        <dbReference type="SAM" id="SignalP"/>
    </source>
</evidence>
<dbReference type="Proteomes" id="UP000264492">
    <property type="component" value="Unassembled WGS sequence"/>
</dbReference>
<accession>A0A371K2Z1</accession>
<dbReference type="RefSeq" id="WP_115857728.1">
    <property type="nucleotide sequence ID" value="NZ_QTSU01000001.1"/>
</dbReference>
<proteinExistence type="predicted"/>
<dbReference type="AlphaFoldDB" id="A0A371K2Z1"/>
<sequence length="278" mass="29361">MRIFSFALILAIGLVSAPASARKIAYALPPPASAPGAVKPVLAARGAAPADVSGFAYLDEARSVGYRQDFGGMGVAGGLLLGPFGAGANALAIQKNTKQEAEALRGKLPFAPDALLQAALDALPPSDAATREAKLLPSLFVTRDKQERLIFWTIVDVDLDGWKGRYSRVLPQRVALAAATAGLPAEELATLEAQLRESYVQTVTVMQRDLEGQAGEFAKSKIMVEALSPRFATAVKYEHVRRDEQQTLIRAIAPTGAPVAAMGFSGVLIVPNSEVLVK</sequence>
<feature type="signal peptide" evidence="1">
    <location>
        <begin position="1"/>
        <end position="21"/>
    </location>
</feature>
<feature type="chain" id="PRO_5016894941" description="DUF541 domain-containing protein" evidence="1">
    <location>
        <begin position="22"/>
        <end position="278"/>
    </location>
</feature>
<gene>
    <name evidence="2" type="ORF">DX914_03835</name>
</gene>
<comment type="caution">
    <text evidence="2">The sequence shown here is derived from an EMBL/GenBank/DDBJ whole genome shotgun (WGS) entry which is preliminary data.</text>
</comment>
<dbReference type="EMBL" id="QTSU01000001">
    <property type="protein sequence ID" value="RDZ28286.1"/>
    <property type="molecule type" value="Genomic_DNA"/>
</dbReference>
<dbReference type="OrthoDB" id="9946925at2"/>
<protein>
    <recommendedName>
        <fullName evidence="4">DUF541 domain-containing protein</fullName>
    </recommendedName>
</protein>
<name>A0A371K2Z1_9GAMM</name>
<reference evidence="2 3" key="1">
    <citation type="submission" date="2018-08" db="EMBL/GenBank/DDBJ databases">
        <title>Lysobacter sp. zong2l5, whole genome shotgun sequence.</title>
        <authorList>
            <person name="Zhang X."/>
            <person name="Feng G."/>
            <person name="Zhu H."/>
        </authorList>
    </citation>
    <scope>NUCLEOTIDE SEQUENCE [LARGE SCALE GENOMIC DNA]</scope>
    <source>
        <strain evidence="3">zong2l5</strain>
    </source>
</reference>
<evidence type="ECO:0008006" key="4">
    <source>
        <dbReference type="Google" id="ProtNLM"/>
    </source>
</evidence>
<organism evidence="2 3">
    <name type="scientific">Lysobacter silvisoli</name>
    <dbReference type="NCBI Taxonomy" id="2293254"/>
    <lineage>
        <taxon>Bacteria</taxon>
        <taxon>Pseudomonadati</taxon>
        <taxon>Pseudomonadota</taxon>
        <taxon>Gammaproteobacteria</taxon>
        <taxon>Lysobacterales</taxon>
        <taxon>Lysobacteraceae</taxon>
        <taxon>Lysobacter</taxon>
    </lineage>
</organism>